<dbReference type="OrthoDB" id="5410926at2759"/>
<dbReference type="PANTHER" id="PTHR39599">
    <property type="entry name" value="GPI-ANCHORED PROTEIN (EUROFUNG)-RELATED-RELATED"/>
    <property type="match status" value="1"/>
</dbReference>
<proteinExistence type="predicted"/>
<comment type="caution">
    <text evidence="3">The sequence shown here is derived from an EMBL/GenBank/DDBJ whole genome shotgun (WGS) entry which is preliminary data.</text>
</comment>
<organism evidence="3 4">
    <name type="scientific">Monascus purpureus</name>
    <name type="common">Red mold</name>
    <name type="synonym">Monascus anka</name>
    <dbReference type="NCBI Taxonomy" id="5098"/>
    <lineage>
        <taxon>Eukaryota</taxon>
        <taxon>Fungi</taxon>
        <taxon>Dikarya</taxon>
        <taxon>Ascomycota</taxon>
        <taxon>Pezizomycotina</taxon>
        <taxon>Eurotiomycetes</taxon>
        <taxon>Eurotiomycetidae</taxon>
        <taxon>Eurotiales</taxon>
        <taxon>Aspergillaceae</taxon>
        <taxon>Monascus</taxon>
    </lineage>
</organism>
<dbReference type="Proteomes" id="UP000319663">
    <property type="component" value="Unassembled WGS sequence"/>
</dbReference>
<sequence length="272" mass="28006">MKISWWIPFTFLASTVSSTSTFEATEIVTEIPLLPFTPPQDVQATNSQRAFRVLQLLRKRADNCPNGYKGCSNMGNSQVCCQDNARCTKDNANNIACCPTGASCTGILGRGAGSSGATQTSSSFLFPQPVGATPTTTSNENPQVTGSTLSGAAYPFIYVPTTFPNAAMCSAYYSACQTDFVRCTSALGSQYRVTVGGNDGGGLTVGGAPAASEVASTCSSLSMSACHGLQIANCPSYGGQAGDTGNSASGVRVANLKDLMLALVVGVTGMFI</sequence>
<feature type="signal peptide" evidence="2">
    <location>
        <begin position="1"/>
        <end position="18"/>
    </location>
</feature>
<keyword evidence="4" id="KW-1185">Reference proteome</keyword>
<gene>
    <name evidence="3" type="ORF">MPDQ_002332</name>
</gene>
<dbReference type="PANTHER" id="PTHR39599:SF1">
    <property type="entry name" value="GPI-ANCHORED PROTEIN (EUROFUNG)"/>
    <property type="match status" value="1"/>
</dbReference>
<evidence type="ECO:0000256" key="2">
    <source>
        <dbReference type="SAM" id="SignalP"/>
    </source>
</evidence>
<feature type="chain" id="PRO_5021488546" evidence="2">
    <location>
        <begin position="19"/>
        <end position="272"/>
    </location>
</feature>
<reference evidence="3 4" key="1">
    <citation type="submission" date="2019-06" db="EMBL/GenBank/DDBJ databases">
        <title>Wine fermentation using esterase from Monascus purpureus.</title>
        <authorList>
            <person name="Geng C."/>
            <person name="Zhang Y."/>
        </authorList>
    </citation>
    <scope>NUCLEOTIDE SEQUENCE [LARGE SCALE GENOMIC DNA]</scope>
    <source>
        <strain evidence="3">HQ1</strain>
    </source>
</reference>
<dbReference type="AlphaFoldDB" id="A0A507QPU1"/>
<name>A0A507QPU1_MONPU</name>
<protein>
    <submittedName>
        <fullName evidence="3">Uncharacterized protein</fullName>
    </submittedName>
</protein>
<evidence type="ECO:0000313" key="3">
    <source>
        <dbReference type="EMBL" id="TQB69114.1"/>
    </source>
</evidence>
<evidence type="ECO:0000313" key="4">
    <source>
        <dbReference type="Proteomes" id="UP000319663"/>
    </source>
</evidence>
<dbReference type="EMBL" id="VIFY01000171">
    <property type="protein sequence ID" value="TQB69114.1"/>
    <property type="molecule type" value="Genomic_DNA"/>
</dbReference>
<accession>A0A507QPU1</accession>
<keyword evidence="2" id="KW-0732">Signal</keyword>
<evidence type="ECO:0000256" key="1">
    <source>
        <dbReference type="SAM" id="MobiDB-lite"/>
    </source>
</evidence>
<feature type="compositionally biased region" description="Polar residues" evidence="1">
    <location>
        <begin position="133"/>
        <end position="144"/>
    </location>
</feature>
<feature type="region of interest" description="Disordered" evidence="1">
    <location>
        <begin position="124"/>
        <end position="144"/>
    </location>
</feature>